<feature type="region of interest" description="Disordered" evidence="1">
    <location>
        <begin position="191"/>
        <end position="214"/>
    </location>
</feature>
<dbReference type="OrthoDB" id="6181469at2"/>
<protein>
    <submittedName>
        <fullName evidence="3">Uncharacterized protein</fullName>
    </submittedName>
</protein>
<evidence type="ECO:0000313" key="3">
    <source>
        <dbReference type="EMBL" id="AFI84288.1"/>
    </source>
</evidence>
<keyword evidence="4" id="KW-1185">Reference proteome</keyword>
<keyword evidence="2" id="KW-0812">Transmembrane</keyword>
<reference evidence="3 4" key="2">
    <citation type="journal article" date="2013" name="Int. J. Syst. Evol. Microbiol.">
        <title>Methylophaga nitratireducenticrescens sp. nov. and Methylophaga frappieri sp. nov., isolated from the biofilm of the methanol-fed denitrification system treating the seawater at the Montreal Biodome.</title>
        <authorList>
            <person name="Villeneuve C."/>
            <person name="Martineau C."/>
            <person name="Mauffrey F."/>
            <person name="Villemur R."/>
        </authorList>
    </citation>
    <scope>NUCLEOTIDE SEQUENCE [LARGE SCALE GENOMIC DNA]</scope>
    <source>
        <strain evidence="3 4">JAM1</strain>
    </source>
</reference>
<organism evidence="3 4">
    <name type="scientific">Methylophaga nitratireducenticrescens</name>
    <dbReference type="NCBI Taxonomy" id="754476"/>
    <lineage>
        <taxon>Bacteria</taxon>
        <taxon>Pseudomonadati</taxon>
        <taxon>Pseudomonadota</taxon>
        <taxon>Gammaproteobacteria</taxon>
        <taxon>Thiotrichales</taxon>
        <taxon>Piscirickettsiaceae</taxon>
        <taxon>Methylophaga</taxon>
    </lineage>
</organism>
<reference evidence="3 4" key="1">
    <citation type="journal article" date="2012" name="J. Bacteriol.">
        <title>Complete genome sequences of Methylophaga sp. strain JAM1 and Methylophaga sp. strain JAM7.</title>
        <authorList>
            <person name="Villeneuve C."/>
            <person name="Martineau C."/>
            <person name="Mauffrey F."/>
            <person name="Villemur R."/>
        </authorList>
    </citation>
    <scope>NUCLEOTIDE SEQUENCE [LARGE SCALE GENOMIC DNA]</scope>
    <source>
        <strain evidence="3 4">JAM1</strain>
    </source>
</reference>
<dbReference type="AlphaFoldDB" id="I1XIR9"/>
<feature type="compositionally biased region" description="Basic and acidic residues" evidence="1">
    <location>
        <begin position="199"/>
        <end position="214"/>
    </location>
</feature>
<dbReference type="STRING" id="754476.Q7A_1459"/>
<dbReference type="eggNOG" id="ENOG5032V0A">
    <property type="taxonomic scope" value="Bacteria"/>
</dbReference>
<sequence length="214" mass="24487">MEYIAPISSAVMALIWVIYLQLLFVQYRRSNRPYLIFHHAQNENPDALCLLVNMGERAIHIQCVQAVVTMQSGEIYELGVTQFKRVNVMEQNVQQTLRQGPLLNGGYLVLGTFRDIIENAEAAKGESIALEQVETLELRAAAIHAPSKHPVGARRDFKLKHDGGLCIFPKQISTEQMVNRRQQKEVIKWLETELNPVNHPKDKDDQEKRKEPHP</sequence>
<feature type="transmembrane region" description="Helical" evidence="2">
    <location>
        <begin position="6"/>
        <end position="25"/>
    </location>
</feature>
<name>I1XIR9_METNJ</name>
<keyword evidence="2" id="KW-1133">Transmembrane helix</keyword>
<dbReference type="RefSeq" id="WP_014706661.1">
    <property type="nucleotide sequence ID" value="NC_017857.3"/>
</dbReference>
<evidence type="ECO:0000313" key="4">
    <source>
        <dbReference type="Proteomes" id="UP000009144"/>
    </source>
</evidence>
<dbReference type="EMBL" id="CP003390">
    <property type="protein sequence ID" value="AFI84288.1"/>
    <property type="molecule type" value="Genomic_DNA"/>
</dbReference>
<gene>
    <name evidence="3" type="ordered locus">Q7A_1459</name>
</gene>
<evidence type="ECO:0000256" key="2">
    <source>
        <dbReference type="SAM" id="Phobius"/>
    </source>
</evidence>
<dbReference type="PATRIC" id="fig|754476.3.peg.1442"/>
<proteinExistence type="predicted"/>
<dbReference type="Proteomes" id="UP000009144">
    <property type="component" value="Chromosome"/>
</dbReference>
<dbReference type="HOGENOM" id="CLU_100481_0_0_6"/>
<dbReference type="KEGG" id="mej:Q7A_1459"/>
<evidence type="ECO:0000256" key="1">
    <source>
        <dbReference type="SAM" id="MobiDB-lite"/>
    </source>
</evidence>
<keyword evidence="2" id="KW-0472">Membrane</keyword>
<accession>I1XIR9</accession>